<evidence type="ECO:0000259" key="1">
    <source>
        <dbReference type="PROSITE" id="PS50181"/>
    </source>
</evidence>
<gene>
    <name evidence="2" type="ORF">QBC34DRAFT_443898</name>
</gene>
<proteinExistence type="predicted"/>
<comment type="caution">
    <text evidence="2">The sequence shown here is derived from an EMBL/GenBank/DDBJ whole genome shotgun (WGS) entry which is preliminary data.</text>
</comment>
<dbReference type="InterPro" id="IPR032675">
    <property type="entry name" value="LRR_dom_sf"/>
</dbReference>
<dbReference type="EMBL" id="MU866007">
    <property type="protein sequence ID" value="KAK4442773.1"/>
    <property type="molecule type" value="Genomic_DNA"/>
</dbReference>
<dbReference type="AlphaFoldDB" id="A0AAV9G1S6"/>
<accession>A0AAV9G1S6</accession>
<evidence type="ECO:0000313" key="2">
    <source>
        <dbReference type="EMBL" id="KAK4442773.1"/>
    </source>
</evidence>
<organism evidence="2 3">
    <name type="scientific">Podospora aff. communis PSN243</name>
    <dbReference type="NCBI Taxonomy" id="3040156"/>
    <lineage>
        <taxon>Eukaryota</taxon>
        <taxon>Fungi</taxon>
        <taxon>Dikarya</taxon>
        <taxon>Ascomycota</taxon>
        <taxon>Pezizomycotina</taxon>
        <taxon>Sordariomycetes</taxon>
        <taxon>Sordariomycetidae</taxon>
        <taxon>Sordariales</taxon>
        <taxon>Podosporaceae</taxon>
        <taxon>Podospora</taxon>
    </lineage>
</organism>
<dbReference type="InterPro" id="IPR001810">
    <property type="entry name" value="F-box_dom"/>
</dbReference>
<dbReference type="SUPFAM" id="SSF52047">
    <property type="entry name" value="RNI-like"/>
    <property type="match status" value="1"/>
</dbReference>
<sequence length="313" mass="36107">MSSLLSSPTEILMDIINHLNGQKMLAALSRTCKRLRPLALRCLYFKLSPRTLRPWLLARTLVTCTHLAKLVVSLNLNELPESVVDYIPREIDDYYRQKMKEGHKDWRYGLLASGHCLKSWPPHDVTTRLCSNLQFLDCDDNTSGTDYFWALNSLLKLRELVFTRRFHSPEGDFLRDNAAALLRAAPNLEKIQFRGFRGVGRLDIVLEKLKTVHFQNGRLGAMDLSEFLSTCPHLEELVYYCDSPPEYWSEHKNFGLREATDVILGHGDLKKLRYVYLDFAGLRNWKGTYVQGEPVQEARKRFADRGILLGLCM</sequence>
<reference evidence="2" key="1">
    <citation type="journal article" date="2023" name="Mol. Phylogenet. Evol.">
        <title>Genome-scale phylogeny and comparative genomics of the fungal order Sordariales.</title>
        <authorList>
            <person name="Hensen N."/>
            <person name="Bonometti L."/>
            <person name="Westerberg I."/>
            <person name="Brannstrom I.O."/>
            <person name="Guillou S."/>
            <person name="Cros-Aarteil S."/>
            <person name="Calhoun S."/>
            <person name="Haridas S."/>
            <person name="Kuo A."/>
            <person name="Mondo S."/>
            <person name="Pangilinan J."/>
            <person name="Riley R."/>
            <person name="LaButti K."/>
            <person name="Andreopoulos B."/>
            <person name="Lipzen A."/>
            <person name="Chen C."/>
            <person name="Yan M."/>
            <person name="Daum C."/>
            <person name="Ng V."/>
            <person name="Clum A."/>
            <person name="Steindorff A."/>
            <person name="Ohm R.A."/>
            <person name="Martin F."/>
            <person name="Silar P."/>
            <person name="Natvig D.O."/>
            <person name="Lalanne C."/>
            <person name="Gautier V."/>
            <person name="Ament-Velasquez S.L."/>
            <person name="Kruys A."/>
            <person name="Hutchinson M.I."/>
            <person name="Powell A.J."/>
            <person name="Barry K."/>
            <person name="Miller A.N."/>
            <person name="Grigoriev I.V."/>
            <person name="Debuchy R."/>
            <person name="Gladieux P."/>
            <person name="Hiltunen Thoren M."/>
            <person name="Johannesson H."/>
        </authorList>
    </citation>
    <scope>NUCLEOTIDE SEQUENCE</scope>
    <source>
        <strain evidence="2">PSN243</strain>
    </source>
</reference>
<protein>
    <recommendedName>
        <fullName evidence="1">F-box domain-containing protein</fullName>
    </recommendedName>
</protein>
<keyword evidence="3" id="KW-1185">Reference proteome</keyword>
<reference evidence="2" key="2">
    <citation type="submission" date="2023-05" db="EMBL/GenBank/DDBJ databases">
        <authorList>
            <consortium name="Lawrence Berkeley National Laboratory"/>
            <person name="Steindorff A."/>
            <person name="Hensen N."/>
            <person name="Bonometti L."/>
            <person name="Westerberg I."/>
            <person name="Brannstrom I.O."/>
            <person name="Guillou S."/>
            <person name="Cros-Aarteil S."/>
            <person name="Calhoun S."/>
            <person name="Haridas S."/>
            <person name="Kuo A."/>
            <person name="Mondo S."/>
            <person name="Pangilinan J."/>
            <person name="Riley R."/>
            <person name="Labutti K."/>
            <person name="Andreopoulos B."/>
            <person name="Lipzen A."/>
            <person name="Chen C."/>
            <person name="Yanf M."/>
            <person name="Daum C."/>
            <person name="Ng V."/>
            <person name="Clum A."/>
            <person name="Ohm R."/>
            <person name="Martin F."/>
            <person name="Silar P."/>
            <person name="Natvig D."/>
            <person name="Lalanne C."/>
            <person name="Gautier V."/>
            <person name="Ament-Velasquez S.L."/>
            <person name="Kruys A."/>
            <person name="Hutchinson M.I."/>
            <person name="Powell A.J."/>
            <person name="Barry K."/>
            <person name="Miller A.N."/>
            <person name="Grigoriev I.V."/>
            <person name="Debuchy R."/>
            <person name="Gladieux P."/>
            <person name="Thoren M.H."/>
            <person name="Johannesson H."/>
        </authorList>
    </citation>
    <scope>NUCLEOTIDE SEQUENCE</scope>
    <source>
        <strain evidence="2">PSN243</strain>
    </source>
</reference>
<dbReference type="Proteomes" id="UP001321760">
    <property type="component" value="Unassembled WGS sequence"/>
</dbReference>
<evidence type="ECO:0000313" key="3">
    <source>
        <dbReference type="Proteomes" id="UP001321760"/>
    </source>
</evidence>
<feature type="domain" description="F-box" evidence="1">
    <location>
        <begin position="1"/>
        <end position="48"/>
    </location>
</feature>
<dbReference type="Gene3D" id="3.80.10.10">
    <property type="entry name" value="Ribonuclease Inhibitor"/>
    <property type="match status" value="1"/>
</dbReference>
<name>A0AAV9G1S6_9PEZI</name>
<dbReference type="Pfam" id="PF12937">
    <property type="entry name" value="F-box-like"/>
    <property type="match status" value="1"/>
</dbReference>
<dbReference type="PROSITE" id="PS50181">
    <property type="entry name" value="FBOX"/>
    <property type="match status" value="1"/>
</dbReference>